<dbReference type="AlphaFoldDB" id="R7TRW4"/>
<dbReference type="InterPro" id="IPR017452">
    <property type="entry name" value="GPCR_Rhodpsn_7TM"/>
</dbReference>
<evidence type="ECO:0000256" key="1">
    <source>
        <dbReference type="ARBA" id="ARBA00004651"/>
    </source>
</evidence>
<keyword evidence="5 6" id="KW-0472">Membrane</keyword>
<dbReference type="PROSITE" id="PS50262">
    <property type="entry name" value="G_PROTEIN_RECEP_F1_2"/>
    <property type="match status" value="1"/>
</dbReference>
<dbReference type="GO" id="GO:0004930">
    <property type="term" value="F:G protein-coupled receptor activity"/>
    <property type="evidence" value="ECO:0007669"/>
    <property type="project" value="InterPro"/>
</dbReference>
<evidence type="ECO:0000256" key="3">
    <source>
        <dbReference type="ARBA" id="ARBA00022692"/>
    </source>
</evidence>
<dbReference type="GO" id="GO:0005886">
    <property type="term" value="C:plasma membrane"/>
    <property type="evidence" value="ECO:0007669"/>
    <property type="project" value="UniProtKB-SubCell"/>
</dbReference>
<reference evidence="9" key="3">
    <citation type="submission" date="2015-06" db="UniProtKB">
        <authorList>
            <consortium name="EnsemblMetazoa"/>
        </authorList>
    </citation>
    <scope>IDENTIFICATION</scope>
</reference>
<evidence type="ECO:0000256" key="4">
    <source>
        <dbReference type="ARBA" id="ARBA00022989"/>
    </source>
</evidence>
<reference evidence="8 10" key="2">
    <citation type="journal article" date="2013" name="Nature">
        <title>Insights into bilaterian evolution from three spiralian genomes.</title>
        <authorList>
            <person name="Simakov O."/>
            <person name="Marletaz F."/>
            <person name="Cho S.J."/>
            <person name="Edsinger-Gonzales E."/>
            <person name="Havlak P."/>
            <person name="Hellsten U."/>
            <person name="Kuo D.H."/>
            <person name="Larsson T."/>
            <person name="Lv J."/>
            <person name="Arendt D."/>
            <person name="Savage R."/>
            <person name="Osoegawa K."/>
            <person name="de Jong P."/>
            <person name="Grimwood J."/>
            <person name="Chapman J.A."/>
            <person name="Shapiro H."/>
            <person name="Aerts A."/>
            <person name="Otillar R.P."/>
            <person name="Terry A.Y."/>
            <person name="Boore J.L."/>
            <person name="Grigoriev I.V."/>
            <person name="Lindberg D.R."/>
            <person name="Seaver E.C."/>
            <person name="Weisblat D.A."/>
            <person name="Putnam N.H."/>
            <person name="Rokhsar D.S."/>
        </authorList>
    </citation>
    <scope>NUCLEOTIDE SEQUENCE</scope>
    <source>
        <strain evidence="8 10">I ESC-2004</strain>
    </source>
</reference>
<dbReference type="EMBL" id="AMQN01012397">
    <property type="status" value="NOT_ANNOTATED_CDS"/>
    <property type="molecule type" value="Genomic_DNA"/>
</dbReference>
<feature type="transmembrane region" description="Helical" evidence="6">
    <location>
        <begin position="104"/>
        <end position="128"/>
    </location>
</feature>
<feature type="transmembrane region" description="Helical" evidence="6">
    <location>
        <begin position="29"/>
        <end position="54"/>
    </location>
</feature>
<dbReference type="EMBL" id="AMQN01012398">
    <property type="status" value="NOT_ANNOTATED_CDS"/>
    <property type="molecule type" value="Genomic_DNA"/>
</dbReference>
<evidence type="ECO:0000313" key="9">
    <source>
        <dbReference type="EnsemblMetazoa" id="CapteP212678"/>
    </source>
</evidence>
<evidence type="ECO:0000256" key="6">
    <source>
        <dbReference type="SAM" id="Phobius"/>
    </source>
</evidence>
<dbReference type="Proteomes" id="UP000014760">
    <property type="component" value="Unassembled WGS sequence"/>
</dbReference>
<feature type="domain" description="G-protein coupled receptors family 1 profile" evidence="7">
    <location>
        <begin position="45"/>
        <end position="298"/>
    </location>
</feature>
<feature type="transmembrane region" description="Helical" evidence="6">
    <location>
        <begin position="278"/>
        <end position="301"/>
    </location>
</feature>
<dbReference type="EMBL" id="AMQN01012399">
    <property type="status" value="NOT_ANNOTATED_CDS"/>
    <property type="molecule type" value="Genomic_DNA"/>
</dbReference>
<reference evidence="10" key="1">
    <citation type="submission" date="2012-12" db="EMBL/GenBank/DDBJ databases">
        <authorList>
            <person name="Hellsten U."/>
            <person name="Grimwood J."/>
            <person name="Chapman J.A."/>
            <person name="Shapiro H."/>
            <person name="Aerts A."/>
            <person name="Otillar R.P."/>
            <person name="Terry A.Y."/>
            <person name="Boore J.L."/>
            <person name="Simakov O."/>
            <person name="Marletaz F."/>
            <person name="Cho S.-J."/>
            <person name="Edsinger-Gonzales E."/>
            <person name="Havlak P."/>
            <person name="Kuo D.-H."/>
            <person name="Larsson T."/>
            <person name="Lv J."/>
            <person name="Arendt D."/>
            <person name="Savage R."/>
            <person name="Osoegawa K."/>
            <person name="de Jong P."/>
            <person name="Lindberg D.R."/>
            <person name="Seaver E.C."/>
            <person name="Weisblat D.A."/>
            <person name="Putnam N.H."/>
            <person name="Grigoriev I.V."/>
            <person name="Rokhsar D.S."/>
        </authorList>
    </citation>
    <scope>NUCLEOTIDE SEQUENCE</scope>
    <source>
        <strain evidence="10">I ESC-2004</strain>
    </source>
</reference>
<dbReference type="InterPro" id="IPR000276">
    <property type="entry name" value="GPCR_Rhodpsn"/>
</dbReference>
<dbReference type="PRINTS" id="PR00237">
    <property type="entry name" value="GPCRRHODOPSN"/>
</dbReference>
<keyword evidence="10" id="KW-1185">Reference proteome</keyword>
<protein>
    <recommendedName>
        <fullName evidence="7">G-protein coupled receptors family 1 profile domain-containing protein</fullName>
    </recommendedName>
</protein>
<organism evidence="8">
    <name type="scientific">Capitella teleta</name>
    <name type="common">Polychaete worm</name>
    <dbReference type="NCBI Taxonomy" id="283909"/>
    <lineage>
        <taxon>Eukaryota</taxon>
        <taxon>Metazoa</taxon>
        <taxon>Spiralia</taxon>
        <taxon>Lophotrochozoa</taxon>
        <taxon>Annelida</taxon>
        <taxon>Polychaeta</taxon>
        <taxon>Sedentaria</taxon>
        <taxon>Scolecida</taxon>
        <taxon>Capitellidae</taxon>
        <taxon>Capitella</taxon>
    </lineage>
</organism>
<dbReference type="STRING" id="283909.R7TRW4"/>
<feature type="transmembrane region" description="Helical" evidence="6">
    <location>
        <begin position="244"/>
        <end position="266"/>
    </location>
</feature>
<dbReference type="HOGENOM" id="CLU_454357_0_0_1"/>
<keyword evidence="4 6" id="KW-1133">Transmembrane helix</keyword>
<accession>R7TRW4</accession>
<dbReference type="SUPFAM" id="SSF81321">
    <property type="entry name" value="Family A G protein-coupled receptor-like"/>
    <property type="match status" value="1"/>
</dbReference>
<dbReference type="EnsemblMetazoa" id="CapteT212678">
    <property type="protein sequence ID" value="CapteP212678"/>
    <property type="gene ID" value="CapteG212678"/>
</dbReference>
<feature type="transmembrane region" description="Helical" evidence="6">
    <location>
        <begin position="148"/>
        <end position="173"/>
    </location>
</feature>
<sequence>MNATAEPEVLEGDSFIMGTINPSASSYQIFFITLGYAQSIAVILINPMTIAALIKFRIVNKSRAHLFIINQCFVDVFLGCLHLLRFTGQTLKWRQHSTAVSIAFSWITSTFGCFLFLCSVSTAFVIGVDRAVATCKPMAYKRIMTHRFSVIAIIVIWITNTIVNFPAMLYQFIDVYSSGDIHYVTNPTEVYPPYYTTYFSGPLMMCLLVCNVLLYTLVLCGYIKAASKVNVSNSEQSTLRITRMCIITVTIFIFGMIPILTVGAVPPPESDKFHIYQLLYDIALMMCITPSYLNNIMYACLQRDIRTAYGRLFKDTRSQVTPSQIPDSRLVSVHSFEVHEPSTVIQQRGNPVSLDCRTFASTGVHFPFGCLFNFGTLKHLRLYGTGRHTTPLGEPLMKENADFNVYADGTQDANTLAFRVCGVMSFLIKFRKNHKQFFEVMLQEKSSYTVWADMWLPHISAESWIHEQQDRATCFDVGQAVVHEEMIYLGSLTEAILEGKISIAAQSGVTKAFIVDEPLERHASGSCLMVVHNYINIDYFDDVFFLNVCFVALKLSVILYRLRAFHWTLKCCPSAQQGRALRVTVHCDMQDINQWNQLSGE</sequence>
<gene>
    <name evidence="8" type="ORF">CAPTEDRAFT_212678</name>
</gene>
<keyword evidence="3 6" id="KW-0812">Transmembrane</keyword>
<dbReference type="Pfam" id="PF00001">
    <property type="entry name" value="7tm_1"/>
    <property type="match status" value="1"/>
</dbReference>
<evidence type="ECO:0000259" key="7">
    <source>
        <dbReference type="PROSITE" id="PS50262"/>
    </source>
</evidence>
<evidence type="ECO:0000313" key="10">
    <source>
        <dbReference type="Proteomes" id="UP000014760"/>
    </source>
</evidence>
<evidence type="ECO:0000313" key="8">
    <source>
        <dbReference type="EMBL" id="ELT94241.1"/>
    </source>
</evidence>
<evidence type="ECO:0000256" key="2">
    <source>
        <dbReference type="ARBA" id="ARBA00022475"/>
    </source>
</evidence>
<evidence type="ECO:0000256" key="5">
    <source>
        <dbReference type="ARBA" id="ARBA00023136"/>
    </source>
</evidence>
<proteinExistence type="predicted"/>
<dbReference type="OrthoDB" id="10044919at2759"/>
<dbReference type="EMBL" id="KB309493">
    <property type="protein sequence ID" value="ELT94241.1"/>
    <property type="molecule type" value="Genomic_DNA"/>
</dbReference>
<keyword evidence="2" id="KW-1003">Cell membrane</keyword>
<name>R7TRW4_CAPTE</name>
<dbReference type="PANTHER" id="PTHR22750">
    <property type="entry name" value="G-PROTEIN COUPLED RECEPTOR"/>
    <property type="match status" value="1"/>
</dbReference>
<feature type="transmembrane region" description="Helical" evidence="6">
    <location>
        <begin position="66"/>
        <end position="84"/>
    </location>
</feature>
<comment type="subcellular location">
    <subcellularLocation>
        <location evidence="1">Cell membrane</location>
        <topology evidence="1">Multi-pass membrane protein</topology>
    </subcellularLocation>
</comment>
<dbReference type="Gene3D" id="1.20.1070.10">
    <property type="entry name" value="Rhodopsin 7-helix transmembrane proteins"/>
    <property type="match status" value="1"/>
</dbReference>
<feature type="transmembrane region" description="Helical" evidence="6">
    <location>
        <begin position="202"/>
        <end position="223"/>
    </location>
</feature>
<dbReference type="CDD" id="cd00637">
    <property type="entry name" value="7tm_classA_rhodopsin-like"/>
    <property type="match status" value="1"/>
</dbReference>